<dbReference type="InterPro" id="IPR016102">
    <property type="entry name" value="Succinyl-CoA_synth-like"/>
</dbReference>
<dbReference type="Gene3D" id="3.30.1490.20">
    <property type="entry name" value="ATP-grasp fold, A domain"/>
    <property type="match status" value="1"/>
</dbReference>
<dbReference type="Pfam" id="PF13607">
    <property type="entry name" value="Succ_CoA_lig"/>
    <property type="match status" value="1"/>
</dbReference>
<evidence type="ECO:0000256" key="2">
    <source>
        <dbReference type="PROSITE-ProRule" id="PRU00409"/>
    </source>
</evidence>
<dbReference type="PROSITE" id="PS50975">
    <property type="entry name" value="ATP_GRASP"/>
    <property type="match status" value="1"/>
</dbReference>
<dbReference type="SUPFAM" id="SSF56059">
    <property type="entry name" value="Glutathione synthetase ATP-binding domain-like"/>
    <property type="match status" value="1"/>
</dbReference>
<evidence type="ECO:0000256" key="1">
    <source>
        <dbReference type="ARBA" id="ARBA00022532"/>
    </source>
</evidence>
<dbReference type="SUPFAM" id="SSF52210">
    <property type="entry name" value="Succinyl-CoA synthetase domains"/>
    <property type="match status" value="2"/>
</dbReference>
<dbReference type="GO" id="GO:0016874">
    <property type="term" value="F:ligase activity"/>
    <property type="evidence" value="ECO:0007669"/>
    <property type="project" value="UniProtKB-KW"/>
</dbReference>
<feature type="domain" description="ATP-grasp" evidence="3">
    <location>
        <begin position="480"/>
        <end position="676"/>
    </location>
</feature>
<keyword evidence="4" id="KW-0436">Ligase</keyword>
<organism evidence="4 5">
    <name type="scientific">Paracoccus aurantius</name>
    <dbReference type="NCBI Taxonomy" id="3073814"/>
    <lineage>
        <taxon>Bacteria</taxon>
        <taxon>Pseudomonadati</taxon>
        <taxon>Pseudomonadota</taxon>
        <taxon>Alphaproteobacteria</taxon>
        <taxon>Rhodobacterales</taxon>
        <taxon>Paracoccaceae</taxon>
        <taxon>Paracoccus</taxon>
    </lineage>
</organism>
<sequence length="678" mass="69862">MESLLRLFSPQAITVVGGGAWCEAVVQRCIASGFTGPIWPVHPNKPAIGGVPAFPSLAALPGVPDAAFVGVNRELSIEVCAELSAMGCGGAVCFAAGFREASAELSDGAELQQRLVEAAGDMRILGPNCYGFVNMLDGVSLWPDVHGLSPVERGVAVVGQSSNVLINLTMQRRGLPLACVVAAGNQAQSSMAEIGMALLDDPRITALGLHIEGLTDLPAFEALARLAARRGKPVVALKVGRSEQAMAAAISHTASLAGSDAGARALFERLGIAQVDSPAELIETLKILHVTRGLSDARIVSASCSGGEASIIADLGKIIGIEFPALNQSQRDGLRAALGPKVALANPLDYNTYIWGDAAALTATFTALMAGEQGLGCVVLDYPRPESFEAPSWDMAVDAVIAASRASGKPMAIISLLAENMPEAVARRLMEAGVIPLCGMWDAVRAIRAAAGIGKAASAPILLPGVPAAKARMIGEAEAKGLLSAAGVPVPRALRAGCADEAAELATKIGFPVVLKGEGIAHKTEAGAVALNLSDAEAVRIAALAMPTSSFLVEEMVTGAVAELLIGVLRDPAHGFVLTLGPGGVLTELIHDSASMLIPASREDVRSALDRLRIAPMLRGYRGKPAAALDTVVDAVMAVQDYVVAHAAHLEELEINPLICTTAGVIAADALFRIGEQQ</sequence>
<dbReference type="Gene3D" id="3.40.50.261">
    <property type="entry name" value="Succinyl-CoA synthetase domains"/>
    <property type="match status" value="2"/>
</dbReference>
<reference evidence="5" key="1">
    <citation type="submission" date="2023-07" db="EMBL/GenBank/DDBJ databases">
        <title>Paracoccus sp. MBLB3053 whole genome sequence.</title>
        <authorList>
            <person name="Hwang C.Y."/>
            <person name="Cho E.-S."/>
            <person name="Seo M.-J."/>
        </authorList>
    </citation>
    <scope>NUCLEOTIDE SEQUENCE [LARGE SCALE GENOMIC DNA]</scope>
    <source>
        <strain evidence="5">MBLB3053</strain>
    </source>
</reference>
<evidence type="ECO:0000313" key="4">
    <source>
        <dbReference type="EMBL" id="MDS9469317.1"/>
    </source>
</evidence>
<dbReference type="Gene3D" id="3.40.50.720">
    <property type="entry name" value="NAD(P)-binding Rossmann-like Domain"/>
    <property type="match status" value="1"/>
</dbReference>
<dbReference type="Pfam" id="PF13549">
    <property type="entry name" value="ATP-grasp_5"/>
    <property type="match status" value="1"/>
</dbReference>
<gene>
    <name evidence="4" type="ORF">RGQ15_17280</name>
</gene>
<dbReference type="InterPro" id="IPR013815">
    <property type="entry name" value="ATP_grasp_subdomain_1"/>
</dbReference>
<dbReference type="InterPro" id="IPR011761">
    <property type="entry name" value="ATP-grasp"/>
</dbReference>
<dbReference type="InterPro" id="IPR032875">
    <property type="entry name" value="Succ_CoA_lig_flav_dom"/>
</dbReference>
<name>A0ABU2HW92_9RHOB</name>
<dbReference type="Pfam" id="PF13380">
    <property type="entry name" value="CoA_binding_2"/>
    <property type="match status" value="1"/>
</dbReference>
<accession>A0ABU2HW92</accession>
<keyword evidence="5" id="KW-1185">Reference proteome</keyword>
<dbReference type="Gene3D" id="3.30.470.20">
    <property type="entry name" value="ATP-grasp fold, B domain"/>
    <property type="match status" value="1"/>
</dbReference>
<evidence type="ECO:0000259" key="3">
    <source>
        <dbReference type="PROSITE" id="PS50975"/>
    </source>
</evidence>
<protein>
    <submittedName>
        <fullName evidence="4">Acetate--CoA ligase family protein</fullName>
    </submittedName>
</protein>
<dbReference type="PANTHER" id="PTHR42793">
    <property type="entry name" value="COA BINDING DOMAIN CONTAINING PROTEIN"/>
    <property type="match status" value="1"/>
</dbReference>
<dbReference type="RefSeq" id="WP_311161909.1">
    <property type="nucleotide sequence ID" value="NZ_JAVQLW010000003.1"/>
</dbReference>
<dbReference type="EMBL" id="JAVQLW010000003">
    <property type="protein sequence ID" value="MDS9469317.1"/>
    <property type="molecule type" value="Genomic_DNA"/>
</dbReference>
<keyword evidence="2" id="KW-0547">Nucleotide-binding</keyword>
<proteinExistence type="predicted"/>
<comment type="caution">
    <text evidence="4">The sequence shown here is derived from an EMBL/GenBank/DDBJ whole genome shotgun (WGS) entry which is preliminary data.</text>
</comment>
<dbReference type="SUPFAM" id="SSF51735">
    <property type="entry name" value="NAD(P)-binding Rossmann-fold domains"/>
    <property type="match status" value="1"/>
</dbReference>
<dbReference type="InterPro" id="IPR003781">
    <property type="entry name" value="CoA-bd"/>
</dbReference>
<keyword evidence="1" id="KW-0816">Tricarboxylic acid cycle</keyword>
<dbReference type="InterPro" id="IPR036291">
    <property type="entry name" value="NAD(P)-bd_dom_sf"/>
</dbReference>
<keyword evidence="2" id="KW-0067">ATP-binding</keyword>
<dbReference type="PANTHER" id="PTHR42793:SF4">
    <property type="entry name" value="BLL6376 PROTEIN"/>
    <property type="match status" value="1"/>
</dbReference>
<dbReference type="SMART" id="SM00881">
    <property type="entry name" value="CoA_binding"/>
    <property type="match status" value="1"/>
</dbReference>
<evidence type="ECO:0000313" key="5">
    <source>
        <dbReference type="Proteomes" id="UP001269144"/>
    </source>
</evidence>
<dbReference type="Proteomes" id="UP001269144">
    <property type="component" value="Unassembled WGS sequence"/>
</dbReference>